<dbReference type="EMBL" id="SNXS01000002">
    <property type="protein sequence ID" value="TDP73168.1"/>
    <property type="molecule type" value="Genomic_DNA"/>
</dbReference>
<dbReference type="Pfam" id="PF13487">
    <property type="entry name" value="HD_5"/>
    <property type="match status" value="1"/>
</dbReference>
<dbReference type="InterPro" id="IPR003607">
    <property type="entry name" value="HD/PDEase_dom"/>
</dbReference>
<dbReference type="PANTHER" id="PTHR43155:SF2">
    <property type="entry name" value="CYCLIC DI-GMP PHOSPHODIESTERASE PA4108"/>
    <property type="match status" value="1"/>
</dbReference>
<dbReference type="Proteomes" id="UP000295361">
    <property type="component" value="Unassembled WGS sequence"/>
</dbReference>
<dbReference type="InParanoid" id="A0A4R6QSP4"/>
<accession>A0A4R6QSP4</accession>
<reference evidence="2 3" key="1">
    <citation type="submission" date="2019-03" db="EMBL/GenBank/DDBJ databases">
        <title>Genomic Encyclopedia of Type Strains, Phase IV (KMG-IV): sequencing the most valuable type-strain genomes for metagenomic binning, comparative biology and taxonomic classification.</title>
        <authorList>
            <person name="Goeker M."/>
        </authorList>
    </citation>
    <scope>NUCLEOTIDE SEQUENCE [LARGE SCALE GENOMIC DNA]</scope>
    <source>
        <strain evidence="2 3">DSM 16998</strain>
    </source>
</reference>
<dbReference type="InterPro" id="IPR037522">
    <property type="entry name" value="HD_GYP_dom"/>
</dbReference>
<evidence type="ECO:0000313" key="3">
    <source>
        <dbReference type="Proteomes" id="UP000295361"/>
    </source>
</evidence>
<evidence type="ECO:0000259" key="1">
    <source>
        <dbReference type="PROSITE" id="PS51832"/>
    </source>
</evidence>
<dbReference type="Gene3D" id="1.10.3210.10">
    <property type="entry name" value="Hypothetical protein af1432"/>
    <property type="match status" value="1"/>
</dbReference>
<feature type="domain" description="HD-GYP" evidence="1">
    <location>
        <begin position="111"/>
        <end position="308"/>
    </location>
</feature>
<dbReference type="SUPFAM" id="SSF109604">
    <property type="entry name" value="HD-domain/PDEase-like"/>
    <property type="match status" value="1"/>
</dbReference>
<keyword evidence="3" id="KW-1185">Reference proteome</keyword>
<sequence length="438" mass="47642">MSEAADNSVNPHYLDHVVATGRQYEVEASEDIMAGNGMKLLAKGARINADVRDRLLQHKLSKPLEDCVQVVDGVVPARFGPIAEELMGQHALLAALCTPKLAQQGLPQSLAKLRLSLPVQSLLTVYSEYQGDRLRHTVGVSLIAMALARHLLPGQVDHQRMLALAGLVHDVGELYIDPVYLRREETLSPEGWKHIVLHPVVGHRVLHKMLGAGPAVAEAVLMHHERLDGFGYPYGIAAERLSLDGQILGVAEWLMALIESGLSPLERASVATKLIPGEFSSELLEWVAASAGASPGMQQAREAPAPLELAVPRLERLATLLARFGALRGWIDAHIAEAGPELGQQLQSGAQRLLRIQRAFSSAGLDIAEPVVLLRQLAAVREPGMHLEVMLVLSELEWRLRELEREALLRGGLMGADDRAVMLEMVQRLTEGLGDAPV</sequence>
<protein>
    <submittedName>
        <fullName evidence="2">HD domain-containing protein</fullName>
    </submittedName>
</protein>
<gene>
    <name evidence="2" type="ORF">DES47_102915</name>
</gene>
<organism evidence="2 3">
    <name type="scientific">Roseateles toxinivorans</name>
    <dbReference type="NCBI Taxonomy" id="270368"/>
    <lineage>
        <taxon>Bacteria</taxon>
        <taxon>Pseudomonadati</taxon>
        <taxon>Pseudomonadota</taxon>
        <taxon>Betaproteobacteria</taxon>
        <taxon>Burkholderiales</taxon>
        <taxon>Sphaerotilaceae</taxon>
        <taxon>Roseateles</taxon>
    </lineage>
</organism>
<comment type="caution">
    <text evidence="2">The sequence shown here is derived from an EMBL/GenBank/DDBJ whole genome shotgun (WGS) entry which is preliminary data.</text>
</comment>
<dbReference type="GO" id="GO:0008081">
    <property type="term" value="F:phosphoric diester hydrolase activity"/>
    <property type="evidence" value="ECO:0007669"/>
    <property type="project" value="UniProtKB-ARBA"/>
</dbReference>
<dbReference type="AlphaFoldDB" id="A0A4R6QSP4"/>
<dbReference type="PROSITE" id="PS51832">
    <property type="entry name" value="HD_GYP"/>
    <property type="match status" value="1"/>
</dbReference>
<dbReference type="CDD" id="cd00077">
    <property type="entry name" value="HDc"/>
    <property type="match status" value="1"/>
</dbReference>
<dbReference type="PANTHER" id="PTHR43155">
    <property type="entry name" value="CYCLIC DI-GMP PHOSPHODIESTERASE PA4108-RELATED"/>
    <property type="match status" value="1"/>
</dbReference>
<proteinExistence type="predicted"/>
<name>A0A4R6QSP4_9BURK</name>
<dbReference type="RefSeq" id="WP_133700566.1">
    <property type="nucleotide sequence ID" value="NZ_SNXS01000002.1"/>
</dbReference>
<evidence type="ECO:0000313" key="2">
    <source>
        <dbReference type="EMBL" id="TDP73168.1"/>
    </source>
</evidence>
<dbReference type="OrthoDB" id="9780948at2"/>